<dbReference type="AlphaFoldDB" id="A0A397ISK3"/>
<gene>
    <name evidence="1" type="ORF">Glove_194g186</name>
</gene>
<keyword evidence="2" id="KW-1185">Reference proteome</keyword>
<evidence type="ECO:0000313" key="1">
    <source>
        <dbReference type="EMBL" id="RHZ76736.1"/>
    </source>
</evidence>
<sequence length="85" mass="9640">MSHLFHQIQLQTRHHYISPTDSFDTTISTKDNNKNDNSLNPNRENVVIEKPLLGQMLVDNPITIVTQFNGHIEGARIPHGMCTGF</sequence>
<accession>A0A397ISK3</accession>
<protein>
    <submittedName>
        <fullName evidence="1">Uncharacterized protein</fullName>
    </submittedName>
</protein>
<reference evidence="1 2" key="1">
    <citation type="submission" date="2018-08" db="EMBL/GenBank/DDBJ databases">
        <title>Genome and evolution of the arbuscular mycorrhizal fungus Diversispora epigaea (formerly Glomus versiforme) and its bacterial endosymbionts.</title>
        <authorList>
            <person name="Sun X."/>
            <person name="Fei Z."/>
            <person name="Harrison M."/>
        </authorList>
    </citation>
    <scope>NUCLEOTIDE SEQUENCE [LARGE SCALE GENOMIC DNA]</scope>
    <source>
        <strain evidence="1 2">IT104</strain>
    </source>
</reference>
<dbReference type="Proteomes" id="UP000266861">
    <property type="component" value="Unassembled WGS sequence"/>
</dbReference>
<proteinExistence type="predicted"/>
<name>A0A397ISK3_9GLOM</name>
<comment type="caution">
    <text evidence="1">The sequence shown here is derived from an EMBL/GenBank/DDBJ whole genome shotgun (WGS) entry which is preliminary data.</text>
</comment>
<dbReference type="EMBL" id="PQFF01000182">
    <property type="protein sequence ID" value="RHZ76736.1"/>
    <property type="molecule type" value="Genomic_DNA"/>
</dbReference>
<evidence type="ECO:0000313" key="2">
    <source>
        <dbReference type="Proteomes" id="UP000266861"/>
    </source>
</evidence>
<organism evidence="1 2">
    <name type="scientific">Diversispora epigaea</name>
    <dbReference type="NCBI Taxonomy" id="1348612"/>
    <lineage>
        <taxon>Eukaryota</taxon>
        <taxon>Fungi</taxon>
        <taxon>Fungi incertae sedis</taxon>
        <taxon>Mucoromycota</taxon>
        <taxon>Glomeromycotina</taxon>
        <taxon>Glomeromycetes</taxon>
        <taxon>Diversisporales</taxon>
        <taxon>Diversisporaceae</taxon>
        <taxon>Diversispora</taxon>
    </lineage>
</organism>